<name>A0ABX0GUU3_9ACTN</name>
<dbReference type="InterPro" id="IPR036513">
    <property type="entry name" value="STAS_dom_sf"/>
</dbReference>
<dbReference type="NCBIfam" id="TIGR00377">
    <property type="entry name" value="ant_ant_sig"/>
    <property type="match status" value="1"/>
</dbReference>
<dbReference type="PROSITE" id="PS50801">
    <property type="entry name" value="STAS"/>
    <property type="match status" value="1"/>
</dbReference>
<comment type="similarity">
    <text evidence="1 2">Belongs to the anti-sigma-factor antagonist family.</text>
</comment>
<dbReference type="RefSeq" id="WP_166281654.1">
    <property type="nucleotide sequence ID" value="NZ_JAANNP010000005.1"/>
</dbReference>
<dbReference type="Proteomes" id="UP000800981">
    <property type="component" value="Unassembled WGS sequence"/>
</dbReference>
<sequence length="115" mass="11929">MTILGLAEPGPDAPQVLHASGELDAATVPALLEQVPDLLAGACGVVLDLRDVTFFDSSGVRLVDVVARQCARRGVPVAAVAPPGHLARRVLEMVGMAESFVVDGIDEAFTAVRRG</sequence>
<dbReference type="EMBL" id="JAANNP010000005">
    <property type="protein sequence ID" value="NHC14288.1"/>
    <property type="molecule type" value="Genomic_DNA"/>
</dbReference>
<proteinExistence type="inferred from homology"/>
<dbReference type="InterPro" id="IPR003658">
    <property type="entry name" value="Anti-sigma_ant"/>
</dbReference>
<gene>
    <name evidence="4" type="ORF">G9H71_10900</name>
</gene>
<dbReference type="PANTHER" id="PTHR33495">
    <property type="entry name" value="ANTI-SIGMA FACTOR ANTAGONIST TM_1081-RELATED-RELATED"/>
    <property type="match status" value="1"/>
</dbReference>
<dbReference type="SUPFAM" id="SSF52091">
    <property type="entry name" value="SpoIIaa-like"/>
    <property type="match status" value="1"/>
</dbReference>
<evidence type="ECO:0000259" key="3">
    <source>
        <dbReference type="PROSITE" id="PS50801"/>
    </source>
</evidence>
<evidence type="ECO:0000313" key="5">
    <source>
        <dbReference type="Proteomes" id="UP000800981"/>
    </source>
</evidence>
<protein>
    <recommendedName>
        <fullName evidence="2">Anti-sigma factor antagonist</fullName>
    </recommendedName>
</protein>
<dbReference type="Gene3D" id="3.30.750.24">
    <property type="entry name" value="STAS domain"/>
    <property type="match status" value="1"/>
</dbReference>
<comment type="caution">
    <text evidence="4">The sequence shown here is derived from an EMBL/GenBank/DDBJ whole genome shotgun (WGS) entry which is preliminary data.</text>
</comment>
<accession>A0ABX0GUU3</accession>
<feature type="domain" description="STAS" evidence="3">
    <location>
        <begin position="16"/>
        <end position="115"/>
    </location>
</feature>
<dbReference type="CDD" id="cd07043">
    <property type="entry name" value="STAS_anti-anti-sigma_factors"/>
    <property type="match status" value="1"/>
</dbReference>
<evidence type="ECO:0000256" key="2">
    <source>
        <dbReference type="RuleBase" id="RU003749"/>
    </source>
</evidence>
<dbReference type="PANTHER" id="PTHR33495:SF13">
    <property type="entry name" value="ANTI-SIGMA-F FACTOR ANTAGONIST RSFB"/>
    <property type="match status" value="1"/>
</dbReference>
<evidence type="ECO:0000313" key="4">
    <source>
        <dbReference type="EMBL" id="NHC14288.1"/>
    </source>
</evidence>
<organism evidence="4 5">
    <name type="scientific">Motilibacter deserti</name>
    <dbReference type="NCBI Taxonomy" id="2714956"/>
    <lineage>
        <taxon>Bacteria</taxon>
        <taxon>Bacillati</taxon>
        <taxon>Actinomycetota</taxon>
        <taxon>Actinomycetes</taxon>
        <taxon>Motilibacterales</taxon>
        <taxon>Motilibacteraceae</taxon>
        <taxon>Motilibacter</taxon>
    </lineage>
</organism>
<dbReference type="Pfam" id="PF01740">
    <property type="entry name" value="STAS"/>
    <property type="match status" value="1"/>
</dbReference>
<evidence type="ECO:0000256" key="1">
    <source>
        <dbReference type="ARBA" id="ARBA00009013"/>
    </source>
</evidence>
<reference evidence="4 5" key="1">
    <citation type="submission" date="2020-03" db="EMBL/GenBank/DDBJ databases">
        <title>Two novel Motilibacter sp.</title>
        <authorList>
            <person name="Liu S."/>
        </authorList>
    </citation>
    <scope>NUCLEOTIDE SEQUENCE [LARGE SCALE GENOMIC DNA]</scope>
    <source>
        <strain evidence="4 5">E257</strain>
    </source>
</reference>
<keyword evidence="5" id="KW-1185">Reference proteome</keyword>
<dbReference type="InterPro" id="IPR002645">
    <property type="entry name" value="STAS_dom"/>
</dbReference>